<dbReference type="Pfam" id="PF12833">
    <property type="entry name" value="HTH_18"/>
    <property type="match status" value="1"/>
</dbReference>
<dbReference type="PANTHER" id="PTHR43280:SF30">
    <property type="entry name" value="MMSAB OPERON REGULATORY PROTEIN"/>
    <property type="match status" value="1"/>
</dbReference>
<evidence type="ECO:0000313" key="6">
    <source>
        <dbReference type="EMBL" id="SMO93470.1"/>
    </source>
</evidence>
<dbReference type="GO" id="GO:0003700">
    <property type="term" value="F:DNA-binding transcription factor activity"/>
    <property type="evidence" value="ECO:0007669"/>
    <property type="project" value="InterPro"/>
</dbReference>
<dbReference type="GO" id="GO:0043565">
    <property type="term" value="F:sequence-specific DNA binding"/>
    <property type="evidence" value="ECO:0007669"/>
    <property type="project" value="InterPro"/>
</dbReference>
<keyword evidence="8" id="KW-1185">Reference proteome</keyword>
<evidence type="ECO:0000313" key="5">
    <source>
        <dbReference type="EMBL" id="MRX67619.1"/>
    </source>
</evidence>
<feature type="domain" description="HTH araC/xylS-type" evidence="4">
    <location>
        <begin position="196"/>
        <end position="294"/>
    </location>
</feature>
<dbReference type="InterPro" id="IPR009057">
    <property type="entry name" value="Homeodomain-like_sf"/>
</dbReference>
<name>A0A521FD83_9FLAO</name>
<dbReference type="SUPFAM" id="SSF46689">
    <property type="entry name" value="Homeodomain-like"/>
    <property type="match status" value="2"/>
</dbReference>
<reference evidence="6 7" key="1">
    <citation type="submission" date="2017-05" db="EMBL/GenBank/DDBJ databases">
        <authorList>
            <person name="Varghese N."/>
            <person name="Submissions S."/>
        </authorList>
    </citation>
    <scope>NUCLEOTIDE SEQUENCE [LARGE SCALE GENOMIC DNA]</scope>
    <source>
        <strain evidence="6 7">DSM 19382</strain>
    </source>
</reference>
<keyword evidence="2 6" id="KW-0238">DNA-binding</keyword>
<keyword evidence="1" id="KW-0805">Transcription regulation</keyword>
<evidence type="ECO:0000256" key="2">
    <source>
        <dbReference type="ARBA" id="ARBA00023125"/>
    </source>
</evidence>
<dbReference type="InterPro" id="IPR003313">
    <property type="entry name" value="AraC-bd"/>
</dbReference>
<dbReference type="AlphaFoldDB" id="A0A521FD83"/>
<dbReference type="Proteomes" id="UP000468990">
    <property type="component" value="Unassembled WGS sequence"/>
</dbReference>
<dbReference type="Pfam" id="PF02311">
    <property type="entry name" value="AraC_binding"/>
    <property type="match status" value="1"/>
</dbReference>
<dbReference type="OrthoDB" id="9813413at2"/>
<dbReference type="CDD" id="cd06986">
    <property type="entry name" value="cupin_MmsR-like_N"/>
    <property type="match status" value="1"/>
</dbReference>
<organism evidence="6 7">
    <name type="scientific">Flavobacterium resistens</name>
    <dbReference type="NCBI Taxonomy" id="443612"/>
    <lineage>
        <taxon>Bacteria</taxon>
        <taxon>Pseudomonadati</taxon>
        <taxon>Bacteroidota</taxon>
        <taxon>Flavobacteriia</taxon>
        <taxon>Flavobacteriales</taxon>
        <taxon>Flavobacteriaceae</taxon>
        <taxon>Flavobacterium</taxon>
    </lineage>
</organism>
<protein>
    <submittedName>
        <fullName evidence="5">AraC family transcriptional regulator</fullName>
    </submittedName>
    <submittedName>
        <fullName evidence="6">AraC-type DNA-binding protein</fullName>
    </submittedName>
</protein>
<dbReference type="InterPro" id="IPR037923">
    <property type="entry name" value="HTH-like"/>
</dbReference>
<dbReference type="SUPFAM" id="SSF51215">
    <property type="entry name" value="Regulatory protein AraC"/>
    <property type="match status" value="1"/>
</dbReference>
<evidence type="ECO:0000313" key="8">
    <source>
        <dbReference type="Proteomes" id="UP000468990"/>
    </source>
</evidence>
<keyword evidence="3" id="KW-0804">Transcription</keyword>
<evidence type="ECO:0000259" key="4">
    <source>
        <dbReference type="PROSITE" id="PS01124"/>
    </source>
</evidence>
<dbReference type="PANTHER" id="PTHR43280">
    <property type="entry name" value="ARAC-FAMILY TRANSCRIPTIONAL REGULATOR"/>
    <property type="match status" value="1"/>
</dbReference>
<dbReference type="Gene3D" id="1.10.10.60">
    <property type="entry name" value="Homeodomain-like"/>
    <property type="match status" value="2"/>
</dbReference>
<gene>
    <name evidence="5" type="ORF">GJU42_06550</name>
    <name evidence="6" type="ORF">SAMN06265349_10831</name>
</gene>
<dbReference type="EMBL" id="WKKG01000003">
    <property type="protein sequence ID" value="MRX67619.1"/>
    <property type="molecule type" value="Genomic_DNA"/>
</dbReference>
<dbReference type="RefSeq" id="WP_142452457.1">
    <property type="nucleotide sequence ID" value="NZ_FXTA01000008.1"/>
</dbReference>
<proteinExistence type="predicted"/>
<dbReference type="InterPro" id="IPR018060">
    <property type="entry name" value="HTH_AraC"/>
</dbReference>
<dbReference type="Gene3D" id="2.60.120.280">
    <property type="entry name" value="Regulatory protein AraC"/>
    <property type="match status" value="1"/>
</dbReference>
<reference evidence="5 8" key="2">
    <citation type="submission" date="2019-11" db="EMBL/GenBank/DDBJ databases">
        <title>Flavobacterium resistens genome.</title>
        <authorList>
            <person name="Wilson V.M."/>
            <person name="Newman J.D."/>
        </authorList>
    </citation>
    <scope>NUCLEOTIDE SEQUENCE [LARGE SCALE GENOMIC DNA]</scope>
    <source>
        <strain evidence="5 8">DSM 19382</strain>
    </source>
</reference>
<evidence type="ECO:0000313" key="7">
    <source>
        <dbReference type="Proteomes" id="UP000317289"/>
    </source>
</evidence>
<dbReference type="SMART" id="SM00342">
    <property type="entry name" value="HTH_ARAC"/>
    <property type="match status" value="1"/>
</dbReference>
<dbReference type="InterPro" id="IPR018062">
    <property type="entry name" value="HTH_AraC-typ_CS"/>
</dbReference>
<sequence>MESFKQHDEFRTEKLISLPNNVWQKAIEENPVLGNLYITHIGYFPNATYYYRERKKGCTDNILIYCVRGKGWHIVNGIRFEIRPNQFFIIPATNQHIIYGADEDDPWTIYWVHFSSRKIDIFNKSFNIGLFDGPRQIAYNEKGIELWNIMYHSLEMGYGKENITKANLCLYHFLSSFLYPDVNVNEKKQDEKDSISNTITYMRNNLGGKITLEDLALINNLSPSHFSLLFKKSTGMAPLDYFIHLKLQQACLLLITSEVKVKIIAADLGYDDPYYFSRLFKKHMKISPLQYRFSPQSKSS</sequence>
<dbReference type="PROSITE" id="PS00041">
    <property type="entry name" value="HTH_ARAC_FAMILY_1"/>
    <property type="match status" value="1"/>
</dbReference>
<dbReference type="Proteomes" id="UP000317289">
    <property type="component" value="Unassembled WGS sequence"/>
</dbReference>
<accession>A0A521FD83</accession>
<evidence type="ECO:0000256" key="3">
    <source>
        <dbReference type="ARBA" id="ARBA00023163"/>
    </source>
</evidence>
<evidence type="ECO:0000256" key="1">
    <source>
        <dbReference type="ARBA" id="ARBA00023015"/>
    </source>
</evidence>
<dbReference type="EMBL" id="FXTA01000008">
    <property type="protein sequence ID" value="SMO93470.1"/>
    <property type="molecule type" value="Genomic_DNA"/>
</dbReference>
<dbReference type="PROSITE" id="PS01124">
    <property type="entry name" value="HTH_ARAC_FAMILY_2"/>
    <property type="match status" value="1"/>
</dbReference>